<feature type="domain" description="Ribonuclease A-domain" evidence="9">
    <location>
        <begin position="23"/>
        <end position="146"/>
    </location>
</feature>
<dbReference type="PANTHER" id="PTHR11437">
    <property type="entry name" value="RIBONUCLEASE"/>
    <property type="match status" value="1"/>
</dbReference>
<dbReference type="RefSeq" id="XP_072820051.1">
    <property type="nucleotide sequence ID" value="XM_072963950.1"/>
</dbReference>
<evidence type="ECO:0000256" key="7">
    <source>
        <dbReference type="ARBA" id="ARBA00023157"/>
    </source>
</evidence>
<comment type="subcellular location">
    <subcellularLocation>
        <location evidence="1">Secreted</location>
    </subcellularLocation>
</comment>
<dbReference type="InterPro" id="IPR023411">
    <property type="entry name" value="RNaseA_AS"/>
</dbReference>
<feature type="signal peptide" evidence="8">
    <location>
        <begin position="1"/>
        <end position="22"/>
    </location>
</feature>
<keyword evidence="5 8" id="KW-0255">Endonuclease</keyword>
<dbReference type="Pfam" id="PF00074">
    <property type="entry name" value="RnaseA"/>
    <property type="match status" value="1"/>
</dbReference>
<name>A0ABM5DGL2_VICPA</name>
<evidence type="ECO:0000256" key="2">
    <source>
        <dbReference type="ARBA" id="ARBA00005600"/>
    </source>
</evidence>
<evidence type="ECO:0000313" key="11">
    <source>
        <dbReference type="RefSeq" id="XP_072820051.1"/>
    </source>
</evidence>
<evidence type="ECO:0000256" key="3">
    <source>
        <dbReference type="ARBA" id="ARBA00022525"/>
    </source>
</evidence>
<dbReference type="Gene3D" id="3.10.130.10">
    <property type="entry name" value="Ribonuclease A-like domain"/>
    <property type="match status" value="1"/>
</dbReference>
<evidence type="ECO:0000256" key="5">
    <source>
        <dbReference type="ARBA" id="ARBA00022759"/>
    </source>
</evidence>
<comment type="similarity">
    <text evidence="2 8">Belongs to the pancreatic ribonuclease family.</text>
</comment>
<evidence type="ECO:0000313" key="10">
    <source>
        <dbReference type="Proteomes" id="UP001652581"/>
    </source>
</evidence>
<keyword evidence="4 8" id="KW-0540">Nuclease</keyword>
<dbReference type="PROSITE" id="PS00127">
    <property type="entry name" value="RNASE_PANCREATIC"/>
    <property type="match status" value="1"/>
</dbReference>
<proteinExistence type="inferred from homology"/>
<keyword evidence="10" id="KW-1185">Reference proteome</keyword>
<evidence type="ECO:0000256" key="8">
    <source>
        <dbReference type="RuleBase" id="RU000651"/>
    </source>
</evidence>
<protein>
    <submittedName>
        <fullName evidence="11">Ribonuclease pancreatic</fullName>
    </submittedName>
</protein>
<dbReference type="SMART" id="SM00092">
    <property type="entry name" value="RNAse_Pc"/>
    <property type="match status" value="1"/>
</dbReference>
<evidence type="ECO:0000259" key="9">
    <source>
        <dbReference type="SMART" id="SM00092"/>
    </source>
</evidence>
<dbReference type="Proteomes" id="UP001652581">
    <property type="component" value="Chromosome 6"/>
</dbReference>
<dbReference type="GeneID" id="102534153"/>
<dbReference type="InterPro" id="IPR001427">
    <property type="entry name" value="RNaseA"/>
</dbReference>
<accession>A0ABM5DGL2</accession>
<evidence type="ECO:0000256" key="1">
    <source>
        <dbReference type="ARBA" id="ARBA00004613"/>
    </source>
</evidence>
<organism evidence="10 11">
    <name type="scientific">Vicugna pacos</name>
    <name type="common">Alpaca</name>
    <name type="synonym">Lama pacos</name>
    <dbReference type="NCBI Taxonomy" id="30538"/>
    <lineage>
        <taxon>Eukaryota</taxon>
        <taxon>Metazoa</taxon>
        <taxon>Chordata</taxon>
        <taxon>Craniata</taxon>
        <taxon>Vertebrata</taxon>
        <taxon>Euteleostomi</taxon>
        <taxon>Mammalia</taxon>
        <taxon>Eutheria</taxon>
        <taxon>Laurasiatheria</taxon>
        <taxon>Artiodactyla</taxon>
        <taxon>Tylopoda</taxon>
        <taxon>Camelidae</taxon>
        <taxon>Vicugna</taxon>
    </lineage>
</organism>
<feature type="chain" id="PRO_5044976091" evidence="8">
    <location>
        <begin position="23"/>
        <end position="171"/>
    </location>
</feature>
<sequence>MAPKFLFLSLLLVLGWVQPSLGRESAAERFERQHMDSGNSPGNNTNYCNQMMKRRNMTLVRCKPVNTFIHESLEDVQAICSEKNITCKNGQYNCHQSNSTMNITDCRQTGSSRYPNCVYTTKELQKHIIIACEGNVSVPVHFDGWINLSLEQQDTPPHHQGIFLSLLASLP</sequence>
<dbReference type="SUPFAM" id="SSF54076">
    <property type="entry name" value="RNase A-like"/>
    <property type="match status" value="1"/>
</dbReference>
<dbReference type="InterPro" id="IPR023412">
    <property type="entry name" value="RNaseA_domain"/>
</dbReference>
<dbReference type="InterPro" id="IPR036816">
    <property type="entry name" value="RNaseA-like_dom_sf"/>
</dbReference>
<keyword evidence="3" id="KW-0964">Secreted</keyword>
<dbReference type="PANTHER" id="PTHR11437:SF24">
    <property type="entry name" value="RIBONUCLEASE PANCREATIC"/>
    <property type="match status" value="1"/>
</dbReference>
<keyword evidence="7" id="KW-1015">Disulfide bond</keyword>
<dbReference type="PRINTS" id="PR00794">
    <property type="entry name" value="RIBONUCLEASE"/>
</dbReference>
<keyword evidence="8" id="KW-0732">Signal</keyword>
<evidence type="ECO:0000256" key="4">
    <source>
        <dbReference type="ARBA" id="ARBA00022722"/>
    </source>
</evidence>
<reference evidence="11" key="1">
    <citation type="submission" date="2025-08" db="UniProtKB">
        <authorList>
            <consortium name="RefSeq"/>
        </authorList>
    </citation>
    <scope>IDENTIFICATION</scope>
</reference>
<dbReference type="CDD" id="cd06265">
    <property type="entry name" value="RNase_A_canonical"/>
    <property type="match status" value="1"/>
</dbReference>
<keyword evidence="6 8" id="KW-0378">Hydrolase</keyword>
<evidence type="ECO:0000256" key="6">
    <source>
        <dbReference type="ARBA" id="ARBA00022801"/>
    </source>
</evidence>
<gene>
    <name evidence="11" type="primary">LOC102534153</name>
</gene>